<protein>
    <submittedName>
        <fullName evidence="1">Uncharacterized protein</fullName>
    </submittedName>
</protein>
<evidence type="ECO:0000313" key="1">
    <source>
        <dbReference type="EMBL" id="KAH3747410.1"/>
    </source>
</evidence>
<dbReference type="AlphaFoldDB" id="A0A9D4DF89"/>
<proteinExistence type="predicted"/>
<name>A0A9D4DF89_DREPO</name>
<accession>A0A9D4DF89</accession>
<keyword evidence="2" id="KW-1185">Reference proteome</keyword>
<dbReference type="EMBL" id="JAIWYP010000010">
    <property type="protein sequence ID" value="KAH3747410.1"/>
    <property type="molecule type" value="Genomic_DNA"/>
</dbReference>
<organism evidence="1 2">
    <name type="scientific">Dreissena polymorpha</name>
    <name type="common">Zebra mussel</name>
    <name type="synonym">Mytilus polymorpha</name>
    <dbReference type="NCBI Taxonomy" id="45954"/>
    <lineage>
        <taxon>Eukaryota</taxon>
        <taxon>Metazoa</taxon>
        <taxon>Spiralia</taxon>
        <taxon>Lophotrochozoa</taxon>
        <taxon>Mollusca</taxon>
        <taxon>Bivalvia</taxon>
        <taxon>Autobranchia</taxon>
        <taxon>Heteroconchia</taxon>
        <taxon>Euheterodonta</taxon>
        <taxon>Imparidentia</taxon>
        <taxon>Neoheterodontei</taxon>
        <taxon>Myida</taxon>
        <taxon>Dreissenoidea</taxon>
        <taxon>Dreissenidae</taxon>
        <taxon>Dreissena</taxon>
    </lineage>
</organism>
<dbReference type="Proteomes" id="UP000828390">
    <property type="component" value="Unassembled WGS sequence"/>
</dbReference>
<evidence type="ECO:0000313" key="2">
    <source>
        <dbReference type="Proteomes" id="UP000828390"/>
    </source>
</evidence>
<reference evidence="1" key="1">
    <citation type="journal article" date="2019" name="bioRxiv">
        <title>The Genome of the Zebra Mussel, Dreissena polymorpha: A Resource for Invasive Species Research.</title>
        <authorList>
            <person name="McCartney M.A."/>
            <person name="Auch B."/>
            <person name="Kono T."/>
            <person name="Mallez S."/>
            <person name="Zhang Y."/>
            <person name="Obille A."/>
            <person name="Becker A."/>
            <person name="Abrahante J.E."/>
            <person name="Garbe J."/>
            <person name="Badalamenti J.P."/>
            <person name="Herman A."/>
            <person name="Mangelson H."/>
            <person name="Liachko I."/>
            <person name="Sullivan S."/>
            <person name="Sone E.D."/>
            <person name="Koren S."/>
            <person name="Silverstein K.A.T."/>
            <person name="Beckman K.B."/>
            <person name="Gohl D.M."/>
        </authorList>
    </citation>
    <scope>NUCLEOTIDE SEQUENCE</scope>
    <source>
        <strain evidence="1">Duluth1</strain>
        <tissue evidence="1">Whole animal</tissue>
    </source>
</reference>
<comment type="caution">
    <text evidence="1">The sequence shown here is derived from an EMBL/GenBank/DDBJ whole genome shotgun (WGS) entry which is preliminary data.</text>
</comment>
<sequence>MTVKSWRIRVCNPFYRLFFQKTENGLWNLWMRRYQVYRDAREWRSVFELKSQAFCNEIIKPSVLSYTKPTI</sequence>
<reference evidence="1" key="2">
    <citation type="submission" date="2020-11" db="EMBL/GenBank/DDBJ databases">
        <authorList>
            <person name="McCartney M.A."/>
            <person name="Auch B."/>
            <person name="Kono T."/>
            <person name="Mallez S."/>
            <person name="Becker A."/>
            <person name="Gohl D.M."/>
            <person name="Silverstein K.A.T."/>
            <person name="Koren S."/>
            <person name="Bechman K.B."/>
            <person name="Herman A."/>
            <person name="Abrahante J.E."/>
            <person name="Garbe J."/>
        </authorList>
    </citation>
    <scope>NUCLEOTIDE SEQUENCE</scope>
    <source>
        <strain evidence="1">Duluth1</strain>
        <tissue evidence="1">Whole animal</tissue>
    </source>
</reference>
<gene>
    <name evidence="1" type="ORF">DPMN_181836</name>
</gene>